<evidence type="ECO:0000313" key="3">
    <source>
        <dbReference type="EMBL" id="KAF5743098.1"/>
    </source>
</evidence>
<dbReference type="AlphaFoldDB" id="A0A7J7D9S0"/>
<dbReference type="InterPro" id="IPR002885">
    <property type="entry name" value="PPR_rpt"/>
</dbReference>
<reference evidence="2 4" key="1">
    <citation type="journal article" date="2020" name="Nat. Commun.">
        <title>Genome of Tripterygium wilfordii and identification of cytochrome P450 involved in triptolide biosynthesis.</title>
        <authorList>
            <person name="Tu L."/>
            <person name="Su P."/>
            <person name="Zhang Z."/>
            <person name="Gao L."/>
            <person name="Wang J."/>
            <person name="Hu T."/>
            <person name="Zhou J."/>
            <person name="Zhang Y."/>
            <person name="Zhao Y."/>
            <person name="Liu Y."/>
            <person name="Song Y."/>
            <person name="Tong Y."/>
            <person name="Lu Y."/>
            <person name="Yang J."/>
            <person name="Xu C."/>
            <person name="Jia M."/>
            <person name="Peters R.J."/>
            <person name="Huang L."/>
            <person name="Gao W."/>
        </authorList>
    </citation>
    <scope>NUCLEOTIDE SEQUENCE [LARGE SCALE GENOMIC DNA]</scope>
    <source>
        <strain evidence="4">cv. XIE 37</strain>
        <strain evidence="2">XIE 37</strain>
        <tissue evidence="2">Leaf</tissue>
    </source>
</reference>
<dbReference type="GO" id="GO:0003723">
    <property type="term" value="F:RNA binding"/>
    <property type="evidence" value="ECO:0007669"/>
    <property type="project" value="InterPro"/>
</dbReference>
<dbReference type="PANTHER" id="PTHR47926">
    <property type="entry name" value="PENTATRICOPEPTIDE REPEAT-CONTAINING PROTEIN"/>
    <property type="match status" value="1"/>
</dbReference>
<evidence type="ECO:0000313" key="4">
    <source>
        <dbReference type="Proteomes" id="UP000593562"/>
    </source>
</evidence>
<gene>
    <name evidence="2" type="ORF">HS088_TW09G01157</name>
    <name evidence="3" type="ORF">HS088_TW09G01163</name>
</gene>
<keyword evidence="4" id="KW-1185">Reference proteome</keyword>
<name>A0A7J7D9S0_TRIWF</name>
<dbReference type="InterPro" id="IPR046960">
    <property type="entry name" value="PPR_At4g14850-like_plant"/>
</dbReference>
<dbReference type="Gene3D" id="1.25.40.10">
    <property type="entry name" value="Tetratricopeptide repeat domain"/>
    <property type="match status" value="1"/>
</dbReference>
<comment type="caution">
    <text evidence="2">The sequence shown here is derived from an EMBL/GenBank/DDBJ whole genome shotgun (WGS) entry which is preliminary data.</text>
</comment>
<accession>A0A7J7D9S0</accession>
<protein>
    <submittedName>
        <fullName evidence="2">Pentatricopeptide repeat-containing protein</fullName>
    </submittedName>
</protein>
<dbReference type="EMBL" id="JAAARO010000009">
    <property type="protein sequence ID" value="KAF5743098.1"/>
    <property type="molecule type" value="Genomic_DNA"/>
</dbReference>
<dbReference type="InParanoid" id="A0A7J7D9S0"/>
<organism evidence="2 4">
    <name type="scientific">Tripterygium wilfordii</name>
    <name type="common">Thunder God vine</name>
    <dbReference type="NCBI Taxonomy" id="458696"/>
    <lineage>
        <taxon>Eukaryota</taxon>
        <taxon>Viridiplantae</taxon>
        <taxon>Streptophyta</taxon>
        <taxon>Embryophyta</taxon>
        <taxon>Tracheophyta</taxon>
        <taxon>Spermatophyta</taxon>
        <taxon>Magnoliopsida</taxon>
        <taxon>eudicotyledons</taxon>
        <taxon>Gunneridae</taxon>
        <taxon>Pentapetalae</taxon>
        <taxon>rosids</taxon>
        <taxon>fabids</taxon>
        <taxon>Celastrales</taxon>
        <taxon>Celastraceae</taxon>
        <taxon>Tripterygium</taxon>
    </lineage>
</organism>
<dbReference type="Proteomes" id="UP000593562">
    <property type="component" value="Unassembled WGS sequence"/>
</dbReference>
<sequence length="70" mass="8028">MRQDYGIIPSMEHYVSIVDMLASTGYLEEALEFIEKMPMEPNADVWVTLMNLCRVHGLMELGDCYAEVVE</sequence>
<dbReference type="EMBL" id="JAAARO010000009">
    <property type="protein sequence ID" value="KAF5743092.1"/>
    <property type="molecule type" value="Genomic_DNA"/>
</dbReference>
<dbReference type="GO" id="GO:0009451">
    <property type="term" value="P:RNA modification"/>
    <property type="evidence" value="ECO:0007669"/>
    <property type="project" value="InterPro"/>
</dbReference>
<proteinExistence type="predicted"/>
<dbReference type="PANTHER" id="PTHR47926:SF388">
    <property type="entry name" value="DYW DOMAIN-CONTAINING PROTEIN"/>
    <property type="match status" value="1"/>
</dbReference>
<dbReference type="Pfam" id="PF01535">
    <property type="entry name" value="PPR"/>
    <property type="match status" value="1"/>
</dbReference>
<evidence type="ECO:0000313" key="2">
    <source>
        <dbReference type="EMBL" id="KAF5743092.1"/>
    </source>
</evidence>
<dbReference type="InterPro" id="IPR011990">
    <property type="entry name" value="TPR-like_helical_dom_sf"/>
</dbReference>
<evidence type="ECO:0000256" key="1">
    <source>
        <dbReference type="ARBA" id="ARBA00022737"/>
    </source>
</evidence>
<keyword evidence="1" id="KW-0677">Repeat</keyword>